<organism evidence="2">
    <name type="scientific">Trypanosoma vivax (strain Y486)</name>
    <dbReference type="NCBI Taxonomy" id="1055687"/>
    <lineage>
        <taxon>Eukaryota</taxon>
        <taxon>Discoba</taxon>
        <taxon>Euglenozoa</taxon>
        <taxon>Kinetoplastea</taxon>
        <taxon>Metakinetoplastina</taxon>
        <taxon>Trypanosomatida</taxon>
        <taxon>Trypanosomatidae</taxon>
        <taxon>Trypanosoma</taxon>
        <taxon>Duttonella</taxon>
    </lineage>
</organism>
<feature type="region of interest" description="Disordered" evidence="1">
    <location>
        <begin position="665"/>
        <end position="688"/>
    </location>
</feature>
<evidence type="ECO:0000313" key="2">
    <source>
        <dbReference type="EMBL" id="CCC53884.1"/>
    </source>
</evidence>
<gene>
    <name evidence="2" type="ORF">TVY486_1113680</name>
</gene>
<feature type="compositionally biased region" description="Low complexity" evidence="1">
    <location>
        <begin position="2778"/>
        <end position="2794"/>
    </location>
</feature>
<feature type="compositionally biased region" description="Polar residues" evidence="1">
    <location>
        <begin position="3579"/>
        <end position="3605"/>
    </location>
</feature>
<dbReference type="Pfam" id="PF14858">
    <property type="entry name" value="CFAP54_N"/>
    <property type="match status" value="1"/>
</dbReference>
<dbReference type="PANTHER" id="PTHR33487:SF1">
    <property type="entry name" value="CILIA- AND FLAGELLA-ASSOCIATED PROTEIN 54"/>
    <property type="match status" value="1"/>
</dbReference>
<dbReference type="GO" id="GO:0060271">
    <property type="term" value="P:cilium assembly"/>
    <property type="evidence" value="ECO:0007669"/>
    <property type="project" value="TreeGrafter"/>
</dbReference>
<feature type="region of interest" description="Disordered" evidence="1">
    <location>
        <begin position="3877"/>
        <end position="3896"/>
    </location>
</feature>
<feature type="region of interest" description="Disordered" evidence="1">
    <location>
        <begin position="2760"/>
        <end position="2805"/>
    </location>
</feature>
<evidence type="ECO:0000256" key="1">
    <source>
        <dbReference type="SAM" id="MobiDB-lite"/>
    </source>
</evidence>
<sequence length="3996" mass="438069">MFFMNSLSISVREEIDRYPCTMSTLEECRKIFRQELRQYALLQANGTTVTDLNRHHRRLRDLLGDVQRSIIATLSTTAAAASSTHVAKGALDNSQHSRTGKAPQKRGTLATLTLPVANQYRGNALVSSVSAAKVSESASYISLAQPPRRRSRLLGVDIAISLAEECVSAANFLVSRGLFEDAVELCLKSIEKDSIGILRDMAAVVESRATVVEVVEQSLFQTMLRCETPGSGASEGSRLTGHTTEDDDQGRLMAAFQLICQYDLLLHTSQFHLALEADPLLEDRSNTFGRAAEHLELILSCLASIASVNADADYFTLYNGTVTVYELCQHMLRRAAGNVDDVVPYVVHPIAFCIEVCESVTLKLSTVRYLPWRLRLYESLCSCYEQMGLYAEALSVAQRLVKKVRDLVELEYMDKIGPANESKEMLLNVLRSGYLTVLRYMWYTECAAREARVAPSGTGAALPAAPVAERGGGSVAEGAQGLNNPATPPIEMPEGVVEAPTSGFEMLNKAWLLVLTVVLVNTDGVDASASTSQSKSAKGKQQQRKQKGRGQEDFSWKEALVGQVRGTLVRFFLSIATSPLSVSVVTSGPSNDGALGTGVSEPTGTVVLPKPRIFLHRYRSWAVAALEFLAHYAVRNYVVGNPSVVEHGLAWEFAEMSAEHFRQHSGPVGELPVGKPGTKKGGATRRKGHGAVVSTPEFVITEDENFLKHITIEAFLCELAYPKVLIPSPDVEEDEGRVNSRQAGSLEGLEEGLVMGLLLLCALYDGADAKLYGRFCTCCIHWLQKWLGEEDGETGRCAIMRDVTVGNWKALVHSSKGTQPRVLDIVLSSVNLLQSMRRLQTAESGGAVASSPCNGSPTTVTIYNVAQVAHKLRQLLEHCTGSSMVRFTQLGQQEDPSLFRVVSPSGSSGNPTTTCGVAAAIGAHQHSLGTTTVVDNCVGVICQRLLEIGADFVCRRVCFFAPSTMSSKESSSEIIACAGVEDEHLLDQDPVELYHSAVTVCLEAKANSGLTDAIGFGELVLFYAKDVVSEVSRSFDKGAGCVEKPLKGGALPQNRFLLDYASLLRKKHRHASMALAAIGAALKWLCKPRPRPGKRTPGNIVKLGASGAAEPTSPGMGMGWDAAQGVSDTGKHYREQEMRDMRTDLMRWKIELSWHASLYWNSFTALEKHMANIKLIKERHANEKVYGVVTAKDRALLEAYLHAEPELLHGNEGERRRLIAWARQKGDPLLHALVLLSLAAYQAPKTQREMLEESFQLLWRFECRTAQNQSLTISFNSTQQPKEGTLYSPLMIWCDVMTTCGRLGFTEMADRARNVLQASFMSKKRSEILDGDATTRNVVDRSPGVTLNATHQEGTFVTRRDSLSSGNAVNLEVQPSDVLSLASPLQLRTLVSAIRCMSIADMRSCPYKSFEIAGLMPLAEQSFMSGVPFEGRYALSETQMVYIRSAYRIQFAMELANRVNDNENMMQCAFDLFNALLPLLVDGNLCTAVLQPLSTLCGALLRQPVSYWSDANTQLLAARTIAGLLKTLHKMTSTLFDANTLELTAPRAANSPWLVSNDNVKPLLTYPTTVSGWYELLIRVFVYVWNQVFAHPNVRQIRHMQRVRREASRALAALSSVGGSNIGVVPPTASSGITPRKGSERRRRASIAGSAAVGAAPAAECVDGNPAFPGSAYLTFDTLIDDCFPIEYVELLGEVLFTVPATILNTVFKVPPREKAADVPATSAASGCTLAGVPQWLLELPIVLATKVASNACEMLLQASGSPLCPRAAVYVVRYLLQQGDMACARRLATDVLDRMQKLHEGIQEYQQIVMDRVNLWLHEEGYTLPQPNGNTQGDAPLVERKNVTGARVRVAGAPEVSAGDDVSSTGMKEATEQMARDPREEYEQLVNVLARQLTRGYARIRRRQMLRWLRGRVMQFNAPFAAMLHLHLQSISLSILEQQQRLRKKGRSGLPDGFGKSVTHSRTSSLDDCITVNAANETYNMNEGIGDQSGSESDEEGLFMKHAVHAATLFNRCSLLTQSFAAVTRAIDGIRMLVCEEPPDLRLPMEKFYQKGEGSPHVLQRVVSLTEYGSDACPTIPNAEVGRLIDCLLVPQHYAPAHAVAPLTCEKLAAWSPNILLLAQAMSTVLSLLWDGHVDYRRDVDFVQPAAVKVGRDVLLGEQLCFQGRIPSLYSFVSAAGQYEEARLSHYSSLESRHLMRLTVWRIREVRSEEKICRIAVRKQWMMDLQAIVDQFEKLLELKEHREYLKKQCIVLQQQEEEERCAWAQFQEQWDVEAVAMRRGGMGANAKGTLPVPINTDGPDGLELAARRFGYALPVDKVVRGLLFLLRCMQFNCQIPALEIAEYVHELTGGFFMSQLLPIIMQMQKRVGRKWSDKAIESLLLWARDEPMQRRLVRSARVAWDQYRTTDAYRRAMQRLGRTLKPSKGASDTSSELMWEAASVTGGSATEAVHPEEDGGNGNGNSSLPPPTRSNSPVADSDAPNAASTTEARSSSTFAACAFHRVSLRDVISKFEAVTTHLRQRRLFGLLAEELYELGRIHLLHRQRGEAERCWLDAVDAALEVPESLHRFSEVSARAEFSASGIGLPRILLAILALTSLAMYSYRDQQKRAVDACLLSARLLECLLKECSSSSFPRHLRDFGSFLLEDIILLPHLGESLSALMPLIVHHLLFLGQELLRFKFPIYTSLVASITEYFARTYTRHIELTIEARLLQARAAAYSSCHGVSMRILRDVCQGKRIPSVVMGSVDLLVDVVDTVRSGRGQKRGDAPQTSSKRQAEAQMEPQQTPAQQQLQPQPLPPPQSLSILYNDSEFPTSAANVACIQTFVNQCFFVTGGEGPSSPNPPPATPSSTPFFTLGALTGGLQDTVSTVYGPSLSLRVELTVAESLVALGSKESAYVWNVLMTGSQGVSLPALGWSGLSVDRRGGRGRSTQRGPSHPFANSACREALNAAEQIIQGILARSKQRHAHLRQKFQSLSNVVEVPSSSVYVKKNQSKERNAPAAPQLGGDSSVRRWVEVERTYIMCTADLLLAKIHTARGDCLKALGLLQSLVKSFNENSEGFACCAPHVPSYLWTVGTHTFWCEVHELMVLNHIRLLEHNTAQRVIDHALALCDQCGDPYSGRAFSLARAAIAARSGSIGEAEKILKNLLHVSGSLGSDNRIDLLRAWVSLAIESLQREDHQRQKQKQIPPSEEILEGAVLALHEYSEAHGLRCLGLDLPKTKPPTGPVEVIRAAKKEQKCRFTLLQSPQRVVWGTEAVFLHRAVNALADEYVRLGQFKQAEELLRCAIHSLAPQYDTAVHPTQLVGSRFALARVLCLQDPSLISPVPLSQTRTQQRRQGLNNATEDAASLAFLQDTATDEDVIAALDLPRQYPVRLLLSVIEHSVVGGIHDYNVLRFALLLLASILSHAGRAFHVMAANCIVLAKLVVDMKFHVFSGTSVFSLYGDDSIVLGTEIVLAENIVAHILSIQRNQGHFVFREPSERENPSAPAGLQQSQPRSREERDKTAQAKCTVSLPVVVSAFAALHRERSLDFLLPPQECLALETAIQHIRAFLQVRTAILSCGYLWYNETAREAYIKQQQSGQGRVGDNSRTPRNNGATPQPDGTMTVPPILLPPIVIDSMPSLFSPFTLQNLSVPRVNAVFCHSLLCDAGVEYKHAHTHKSQRSTAAESRRQERLGATLSATGVPTKTEVSVKFILCISPVNDVSITQPPSLNEKGHQAIGKKNPRANPRNVSSVTADQVRGTDMNAAVPSWNEVLSVAFDVPIAKVRELHNQATHTLLLMQSPSVAPPASNTAGATVDDDDASVTTLLSQQLNETLSVLMAKLTPANASKKVVRLPLTVDALLSGSSGVSNSTSNAITQGAGATHAALPSARQVASGQGTRGDKSVTGTHGAENKIVDASAGAEVTALDEAKSKLITDFIQMVVVSIVPRTIADDYLMDRYVRMLMPQCTITIDLIRFLVSITTSDGDGISLFNPGIHEWFTRITNFVLDNTN</sequence>
<dbReference type="EMBL" id="HE573027">
    <property type="protein sequence ID" value="CCC53884.1"/>
    <property type="molecule type" value="Genomic_DNA"/>
</dbReference>
<proteinExistence type="predicted"/>
<feature type="region of interest" description="Disordered" evidence="1">
    <location>
        <begin position="3710"/>
        <end position="3737"/>
    </location>
</feature>
<feature type="region of interest" description="Disordered" evidence="1">
    <location>
        <begin position="471"/>
        <end position="491"/>
    </location>
</feature>
<feature type="region of interest" description="Disordered" evidence="1">
    <location>
        <begin position="528"/>
        <end position="552"/>
    </location>
</feature>
<accession>G0U8F9</accession>
<feature type="region of interest" description="Disordered" evidence="1">
    <location>
        <begin position="2442"/>
        <end position="2488"/>
    </location>
</feature>
<feature type="compositionally biased region" description="Basic residues" evidence="1">
    <location>
        <begin position="537"/>
        <end position="548"/>
    </location>
</feature>
<dbReference type="PANTHER" id="PTHR33487">
    <property type="entry name" value="CILIA- AND FLAGELLA-ASSOCIATED PROTEIN 54"/>
    <property type="match status" value="1"/>
</dbReference>
<protein>
    <submittedName>
        <fullName evidence="2">Uncharacterized protein</fullName>
    </submittedName>
</protein>
<feature type="region of interest" description="Disordered" evidence="1">
    <location>
        <begin position="3480"/>
        <end position="3508"/>
    </location>
</feature>
<reference evidence="2" key="1">
    <citation type="journal article" date="2012" name="Proc. Natl. Acad. Sci. U.S.A.">
        <title>Antigenic diversity is generated by distinct evolutionary mechanisms in African trypanosome species.</title>
        <authorList>
            <person name="Jackson A.P."/>
            <person name="Berry A."/>
            <person name="Aslett M."/>
            <person name="Allison H.C."/>
            <person name="Burton P."/>
            <person name="Vavrova-Anderson J."/>
            <person name="Brown R."/>
            <person name="Browne H."/>
            <person name="Corton N."/>
            <person name="Hauser H."/>
            <person name="Gamble J."/>
            <person name="Gilderthorp R."/>
            <person name="Marcello L."/>
            <person name="McQuillan J."/>
            <person name="Otto T.D."/>
            <person name="Quail M.A."/>
            <person name="Sanders M.J."/>
            <person name="van Tonder A."/>
            <person name="Ginger M.L."/>
            <person name="Field M.C."/>
            <person name="Barry J.D."/>
            <person name="Hertz-Fowler C."/>
            <person name="Berriman M."/>
        </authorList>
    </citation>
    <scope>NUCLEOTIDE SEQUENCE</scope>
    <source>
        <strain evidence="2">Y486</strain>
    </source>
</reference>
<feature type="region of interest" description="Disordered" evidence="1">
    <location>
        <begin position="3579"/>
        <end position="3607"/>
    </location>
</feature>
<feature type="compositionally biased region" description="Basic and acidic residues" evidence="1">
    <location>
        <begin position="3498"/>
        <end position="3507"/>
    </location>
</feature>
<name>G0U8F9_TRYVY</name>
<dbReference type="InterPro" id="IPR027912">
    <property type="entry name" value="CFAP54"/>
</dbReference>